<evidence type="ECO:0000256" key="1">
    <source>
        <dbReference type="SAM" id="SignalP"/>
    </source>
</evidence>
<comment type="caution">
    <text evidence="2">The sequence shown here is derived from an EMBL/GenBank/DDBJ whole genome shotgun (WGS) entry which is preliminary data.</text>
</comment>
<dbReference type="Proteomes" id="UP000593564">
    <property type="component" value="Unassembled WGS sequence"/>
</dbReference>
<keyword evidence="1" id="KW-0732">Signal</keyword>
<evidence type="ECO:0000313" key="2">
    <source>
        <dbReference type="EMBL" id="KAF5934974.1"/>
    </source>
</evidence>
<organism evidence="2 3">
    <name type="scientific">Camellia sinensis</name>
    <name type="common">Tea plant</name>
    <name type="synonym">Thea sinensis</name>
    <dbReference type="NCBI Taxonomy" id="4442"/>
    <lineage>
        <taxon>Eukaryota</taxon>
        <taxon>Viridiplantae</taxon>
        <taxon>Streptophyta</taxon>
        <taxon>Embryophyta</taxon>
        <taxon>Tracheophyta</taxon>
        <taxon>Spermatophyta</taxon>
        <taxon>Magnoliopsida</taxon>
        <taxon>eudicotyledons</taxon>
        <taxon>Gunneridae</taxon>
        <taxon>Pentapetalae</taxon>
        <taxon>asterids</taxon>
        <taxon>Ericales</taxon>
        <taxon>Theaceae</taxon>
        <taxon>Camellia</taxon>
    </lineage>
</organism>
<proteinExistence type="predicted"/>
<feature type="signal peptide" evidence="1">
    <location>
        <begin position="1"/>
        <end position="17"/>
    </location>
</feature>
<dbReference type="AlphaFoldDB" id="A0A7J7G6L3"/>
<keyword evidence="3" id="KW-1185">Reference proteome</keyword>
<feature type="chain" id="PRO_5029490958" evidence="1">
    <location>
        <begin position="18"/>
        <end position="162"/>
    </location>
</feature>
<protein>
    <submittedName>
        <fullName evidence="2">Uncharacterized protein</fullName>
    </submittedName>
</protein>
<dbReference type="EMBL" id="JACBKZ010000013">
    <property type="protein sequence ID" value="KAF5934974.1"/>
    <property type="molecule type" value="Genomic_DNA"/>
</dbReference>
<accession>A0A7J7G6L3</accession>
<evidence type="ECO:0000313" key="3">
    <source>
        <dbReference type="Proteomes" id="UP000593564"/>
    </source>
</evidence>
<reference evidence="3" key="1">
    <citation type="journal article" date="2020" name="Nat. Commun.">
        <title>Genome assembly of wild tea tree DASZ reveals pedigree and selection history of tea varieties.</title>
        <authorList>
            <person name="Zhang W."/>
            <person name="Zhang Y."/>
            <person name="Qiu H."/>
            <person name="Guo Y."/>
            <person name="Wan H."/>
            <person name="Zhang X."/>
            <person name="Scossa F."/>
            <person name="Alseekh S."/>
            <person name="Zhang Q."/>
            <person name="Wang P."/>
            <person name="Xu L."/>
            <person name="Schmidt M.H."/>
            <person name="Jia X."/>
            <person name="Li D."/>
            <person name="Zhu A."/>
            <person name="Guo F."/>
            <person name="Chen W."/>
            <person name="Ni D."/>
            <person name="Usadel B."/>
            <person name="Fernie A.R."/>
            <person name="Wen W."/>
        </authorList>
    </citation>
    <scope>NUCLEOTIDE SEQUENCE [LARGE SCALE GENOMIC DNA]</scope>
    <source>
        <strain evidence="3">cv. G240</strain>
    </source>
</reference>
<gene>
    <name evidence="2" type="ORF">HYC85_026103</name>
</gene>
<name>A0A7J7G6L3_CAMSI</name>
<reference evidence="2 3" key="2">
    <citation type="submission" date="2020-07" db="EMBL/GenBank/DDBJ databases">
        <title>Genome assembly of wild tea tree DASZ reveals pedigree and selection history of tea varieties.</title>
        <authorList>
            <person name="Zhang W."/>
        </authorList>
    </citation>
    <scope>NUCLEOTIDE SEQUENCE [LARGE SCALE GENOMIC DNA]</scope>
    <source>
        <strain evidence="3">cv. G240</strain>
        <tissue evidence="2">Leaf</tissue>
    </source>
</reference>
<sequence>MLNLLLIFNVCLYPLATEPEYQISSRGKKLSTATSGFITQQLHINAKALTSITPGRIYVLIFIIFTRLYNGQEEITRVFSRDTLEIDPFVNARRTIEVTAKRDSWKTDLSAFAGCLEYLKGKGNAEVAEFRNLLEEHGHFSTDTYDRLENYIKKWKPGIQRT</sequence>